<sequence length="317" mass="36755">MLRIYKNDGINYQEYDLNSLTRNAWVNLVNPASDELVLIAEKTNCPLDFLKAALDEEERPRIEIEDDSALILINIPVMLSETSYDTLPLGIVITTENIITVCLENNPVVLEFNEYNRRSFNTAKRTRFLFQILYKSATYYLRYLRQISRLSEQIEVDLRRTMKNKELFELMDLQQGLTYFTSSLRSNGIVMDRLLRIRSNNQCRHLIQIHEEDEDLLEDVIIENNQAVQMVEMYSRIFTNLTDTFASIISNNLNMVMKFLTSMTIILAIPTMIASFWGMNVNVPFRDSNPYGFGFVVAIAALVTGTAVYILIRRKIL</sequence>
<dbReference type="Gene3D" id="3.30.460.20">
    <property type="entry name" value="CorA soluble domain-like"/>
    <property type="match status" value="1"/>
</dbReference>
<keyword evidence="4 6" id="KW-1133">Transmembrane helix</keyword>
<comment type="subcellular location">
    <subcellularLocation>
        <location evidence="1">Membrane</location>
        <topology evidence="1">Multi-pass membrane protein</topology>
    </subcellularLocation>
</comment>
<evidence type="ECO:0000256" key="5">
    <source>
        <dbReference type="ARBA" id="ARBA00023136"/>
    </source>
</evidence>
<dbReference type="GO" id="GO:0046873">
    <property type="term" value="F:metal ion transmembrane transporter activity"/>
    <property type="evidence" value="ECO:0007669"/>
    <property type="project" value="InterPro"/>
</dbReference>
<accession>A0A857DHX1</accession>
<evidence type="ECO:0000256" key="4">
    <source>
        <dbReference type="ARBA" id="ARBA00022989"/>
    </source>
</evidence>
<keyword evidence="3 6" id="KW-0812">Transmembrane</keyword>
<dbReference type="RefSeq" id="WP_025205486.1">
    <property type="nucleotide sequence ID" value="NZ_CP046996.1"/>
</dbReference>
<dbReference type="Gene3D" id="1.20.58.340">
    <property type="entry name" value="Magnesium transport protein CorA, transmembrane region"/>
    <property type="match status" value="2"/>
</dbReference>
<evidence type="ECO:0000313" key="7">
    <source>
        <dbReference type="EMBL" id="QHA00383.1"/>
    </source>
</evidence>
<dbReference type="InterPro" id="IPR045863">
    <property type="entry name" value="CorA_TM1_TM2"/>
</dbReference>
<comment type="similarity">
    <text evidence="2">Belongs to the CorA metal ion transporter (MIT) (TC 1.A.35) family.</text>
</comment>
<dbReference type="PANTHER" id="PTHR47891">
    <property type="entry name" value="TRANSPORTER-RELATED"/>
    <property type="match status" value="1"/>
</dbReference>
<dbReference type="InterPro" id="IPR047199">
    <property type="entry name" value="CorA-like"/>
</dbReference>
<protein>
    <submittedName>
        <fullName evidence="7">Magnesium transporter CorA family protein</fullName>
    </submittedName>
</protein>
<dbReference type="Pfam" id="PF01544">
    <property type="entry name" value="CorA"/>
    <property type="match status" value="1"/>
</dbReference>
<dbReference type="AlphaFoldDB" id="A0A857DHX1"/>
<evidence type="ECO:0000256" key="3">
    <source>
        <dbReference type="ARBA" id="ARBA00022692"/>
    </source>
</evidence>
<organism evidence="7 8">
    <name type="scientific">Dehalobacter restrictus</name>
    <dbReference type="NCBI Taxonomy" id="55583"/>
    <lineage>
        <taxon>Bacteria</taxon>
        <taxon>Bacillati</taxon>
        <taxon>Bacillota</taxon>
        <taxon>Clostridia</taxon>
        <taxon>Eubacteriales</taxon>
        <taxon>Desulfitobacteriaceae</taxon>
        <taxon>Dehalobacter</taxon>
    </lineage>
</organism>
<dbReference type="PANTHER" id="PTHR47891:SF2">
    <property type="entry name" value="MAGNESIUM AND COBALT TRANSPORTER"/>
    <property type="match status" value="1"/>
</dbReference>
<dbReference type="InterPro" id="IPR045861">
    <property type="entry name" value="CorA_cytoplasmic_dom"/>
</dbReference>
<reference evidence="7 8" key="1">
    <citation type="submission" date="2019-12" db="EMBL/GenBank/DDBJ databases">
        <title>Sequence classification of anaerobic respiratory reductive dehalogenases: First we see many, then we see few.</title>
        <authorList>
            <person name="Molenda O."/>
            <person name="Puentes Jacome L.A."/>
            <person name="Cao X."/>
            <person name="Nesbo C.L."/>
            <person name="Tang S."/>
            <person name="Morson N."/>
            <person name="Patron J."/>
            <person name="Lomheim L."/>
            <person name="Wishart D.S."/>
            <person name="Edwards E.A."/>
        </authorList>
    </citation>
    <scope>NUCLEOTIDE SEQUENCE [LARGE SCALE GENOMIC DNA]</scope>
    <source>
        <strain evidence="7 8">12DCA</strain>
    </source>
</reference>
<dbReference type="GO" id="GO:0016020">
    <property type="term" value="C:membrane"/>
    <property type="evidence" value="ECO:0007669"/>
    <property type="project" value="UniProtKB-SubCell"/>
</dbReference>
<dbReference type="Proteomes" id="UP000430508">
    <property type="component" value="Chromosome"/>
</dbReference>
<dbReference type="InterPro" id="IPR002523">
    <property type="entry name" value="MgTranspt_CorA/ZnTranspt_ZntB"/>
</dbReference>
<feature type="transmembrane region" description="Helical" evidence="6">
    <location>
        <begin position="259"/>
        <end position="279"/>
    </location>
</feature>
<evidence type="ECO:0000256" key="2">
    <source>
        <dbReference type="ARBA" id="ARBA00009765"/>
    </source>
</evidence>
<evidence type="ECO:0000313" key="8">
    <source>
        <dbReference type="Proteomes" id="UP000430508"/>
    </source>
</evidence>
<dbReference type="SUPFAM" id="SSF143865">
    <property type="entry name" value="CorA soluble domain-like"/>
    <property type="match status" value="1"/>
</dbReference>
<keyword evidence="5 6" id="KW-0472">Membrane</keyword>
<gene>
    <name evidence="7" type="ORF">GQ588_06915</name>
</gene>
<dbReference type="CDD" id="cd12827">
    <property type="entry name" value="EcCorA_ZntB-like_u2"/>
    <property type="match status" value="1"/>
</dbReference>
<feature type="transmembrane region" description="Helical" evidence="6">
    <location>
        <begin position="291"/>
        <end position="312"/>
    </location>
</feature>
<dbReference type="EMBL" id="CP046996">
    <property type="protein sequence ID" value="QHA00383.1"/>
    <property type="molecule type" value="Genomic_DNA"/>
</dbReference>
<evidence type="ECO:0000256" key="1">
    <source>
        <dbReference type="ARBA" id="ARBA00004141"/>
    </source>
</evidence>
<dbReference type="SUPFAM" id="SSF144083">
    <property type="entry name" value="Magnesium transport protein CorA, transmembrane region"/>
    <property type="match status" value="1"/>
</dbReference>
<proteinExistence type="inferred from homology"/>
<name>A0A857DHX1_9FIRM</name>
<evidence type="ECO:0000256" key="6">
    <source>
        <dbReference type="SAM" id="Phobius"/>
    </source>
</evidence>